<dbReference type="Pfam" id="PF07730">
    <property type="entry name" value="HisKA_3"/>
    <property type="match status" value="1"/>
</dbReference>
<evidence type="ECO:0000256" key="1">
    <source>
        <dbReference type="ARBA" id="ARBA00022679"/>
    </source>
</evidence>
<evidence type="ECO:0000256" key="2">
    <source>
        <dbReference type="ARBA" id="ARBA00022741"/>
    </source>
</evidence>
<keyword evidence="3" id="KW-0418">Kinase</keyword>
<dbReference type="InterPro" id="IPR000719">
    <property type="entry name" value="Prot_kinase_dom"/>
</dbReference>
<dbReference type="GO" id="GO:0000155">
    <property type="term" value="F:phosphorelay sensor kinase activity"/>
    <property type="evidence" value="ECO:0007669"/>
    <property type="project" value="InterPro"/>
</dbReference>
<dbReference type="InterPro" id="IPR053159">
    <property type="entry name" value="Hybrid_Histidine_Kinase"/>
</dbReference>
<feature type="domain" description="Histidine kinase" evidence="7">
    <location>
        <begin position="1496"/>
        <end position="1677"/>
    </location>
</feature>
<dbReference type="SUPFAM" id="SSF56112">
    <property type="entry name" value="Protein kinase-like (PK-like)"/>
    <property type="match status" value="1"/>
</dbReference>
<dbReference type="InterPro" id="IPR041664">
    <property type="entry name" value="AAA_16"/>
</dbReference>
<proteinExistence type="predicted"/>
<dbReference type="SMART" id="SM00220">
    <property type="entry name" value="S_TKc"/>
    <property type="match status" value="1"/>
</dbReference>
<gene>
    <name evidence="8" type="ORF">IDH45_19060</name>
</gene>
<evidence type="ECO:0000256" key="5">
    <source>
        <dbReference type="ARBA" id="ARBA00023012"/>
    </source>
</evidence>
<evidence type="ECO:0000259" key="6">
    <source>
        <dbReference type="PROSITE" id="PS50011"/>
    </source>
</evidence>
<dbReference type="InterPro" id="IPR003018">
    <property type="entry name" value="GAF"/>
</dbReference>
<dbReference type="CDD" id="cd16917">
    <property type="entry name" value="HATPase_UhpB-NarQ-NarX-like"/>
    <property type="match status" value="1"/>
</dbReference>
<dbReference type="Proteomes" id="UP000639396">
    <property type="component" value="Unassembled WGS sequence"/>
</dbReference>
<protein>
    <submittedName>
        <fullName evidence="8">AAA family ATPase</fullName>
    </submittedName>
</protein>
<dbReference type="PROSITE" id="PS50109">
    <property type="entry name" value="HIS_KIN"/>
    <property type="match status" value="1"/>
</dbReference>
<keyword evidence="4" id="KW-0067">ATP-binding</keyword>
<evidence type="ECO:0000313" key="9">
    <source>
        <dbReference type="Proteomes" id="UP000639396"/>
    </source>
</evidence>
<dbReference type="Gene3D" id="3.30.565.10">
    <property type="entry name" value="Histidine kinase-like ATPase, C-terminal domain"/>
    <property type="match status" value="1"/>
</dbReference>
<evidence type="ECO:0000256" key="3">
    <source>
        <dbReference type="ARBA" id="ARBA00022777"/>
    </source>
</evidence>
<dbReference type="GO" id="GO:0005524">
    <property type="term" value="F:ATP binding"/>
    <property type="evidence" value="ECO:0007669"/>
    <property type="project" value="UniProtKB-KW"/>
</dbReference>
<dbReference type="InterPro" id="IPR029016">
    <property type="entry name" value="GAF-like_dom_sf"/>
</dbReference>
<dbReference type="GO" id="GO:0016020">
    <property type="term" value="C:membrane"/>
    <property type="evidence" value="ECO:0007669"/>
    <property type="project" value="InterPro"/>
</dbReference>
<dbReference type="PROSITE" id="PS50011">
    <property type="entry name" value="PROTEIN_KINASE_DOM"/>
    <property type="match status" value="1"/>
</dbReference>
<dbReference type="GO" id="GO:0046983">
    <property type="term" value="F:protein dimerization activity"/>
    <property type="evidence" value="ECO:0007669"/>
    <property type="project" value="InterPro"/>
</dbReference>
<sequence length="1677" mass="190520">MFQLLGYQVVEKIGSNETISIYRVLRTKDNARYIAKTTNDSSAGTETAAFQYEYEGLLQLKGKGVLEPVSLETAADRPVLLFRDPGGTTLAHLLHTRRASLKLPALLEVAIALADCIRELHHEQMRINELTPFHFMISDDLTKAKFIDIRSCSTDSRSFSRVMRRAASVLPYLSPEQTGRTGMVPDYRSDYYSLGILLYEWFTGSLPFQSPDALDIVYHHIATTPEPVYLKNKSIPKMVSDIVAKCMEKMPDARYISAYGIRSDLQECLVQLRVTGKVQRFPLANHDVSYTWDKLEGLFNRRIEQQMLVQAVQRVSESNSAEIVWVSGQAGLGKTSLIMETIRTVVPAHGYFVSGQCQAASDGNLAPYRVWGQVIDQLVSHLLTVGALQLEEWKRHLVEALQGDGRLLIEMVPRFALLIGEQPVVATVSEADRRRKRHAAMNRFFQVFWRRDQLLVLFLDDLQDCDEASLRYAADLMSDPATERLLLVGAYRDNELSAQHPLRTLMERLETNTHVQTIHLSAYGHAELKRSIARLLQGSIEGIDELVDVLLLKTEGNPLYLKHTLQTLLDRKMIAFDEQERIWNWNIRSIADLSVHESLAASLSESVGLLPDREAYILGRAAFLGKQFHLPILSIITGVPGQQAAEWARKAARQRLIQPSYGEPDSYRFQHDQIWQRAYEAVPGQERMKLHGEIGWLLAARMTDHADVRLDEVLYHLNQAAAHITVPAERRKLAELNLQAGLQAKAALELEASLDYLHRAADALDDPCWQEDYPLIYQVYREWVEAEFQSGHLDNAAGLFDLLLDKVNSDSDRAQVYMLMIQMELNRENHKEVIRLGEKTLQLLGIPFRTAPGYPQLLRQLMRVRWKLRKHPVERFDACPPMTGERRKAAMSVFVYIAHATFESDKKGWLHSILTMLEMTLEYGLTPEASEGFAGYALLQHYYFNRYEDAYKWARLACSVAQDNPRLYAQAYNVFSLCYRSWRKYEPQLLLQFEGDNKKPALQWSDLGHFNMSMLINCGLLFHFSYPLPYIYNQLLAHSAQLRKQNNPTYWKLAAVTADLLVTLIGHKSPNDPFERIDPDAGLSTGEAASSAEKDMIRTATTSRFVTGYLMGDYRKARSALASTAIEESAHHYYTVLVLKQFYPGSSRQEQAQLMQQIRKSLRRLKRLSRKAADLYEHKYLLAAAEAASMGNRHSRAESLYEQALESARAGRYTHDEAIISECFAKYGISRDKPTLAKMYMNQAYESYLKWGALAKTEDLEAQYGHLLPRKPAPETNLEQIDYRSVMMSAQALSGEMEMDRLLHMLMRIMIRNAGAEYGALLFHDEEQWKVEAYGTIDKLNIESVPLSEADNLVPTAIISYTARTRETLVLHDVASSEMFERSEYVKNNGLKSVLCLPIMHQNKLVCLLYLDNNLSTGVFTETRQDVLKLLSSQGAISIANAKLYSGMQHLKNNLEDQVVERTRDLEKSMQATSEALAEMTVYAERTRIAQEIHDIVGHTLTSTILQIEAGKRLLHKDMDSATTRLGEAQDLVRHSLNEIRNSVHMLKEDKYYDIEAALQLLIEDTERNTGVRIHAAIDPISHVSFMHKKVIYHALQEGLTNGIRHGGADAFSFSLRDEGSQLLFRLADNGAGGGEIEMGFGLKMMRDRVRQLRGILDIDTEPGKGCMLRINFPYGV</sequence>
<feature type="domain" description="Protein kinase" evidence="6">
    <location>
        <begin position="7"/>
        <end position="269"/>
    </location>
</feature>
<dbReference type="InterPro" id="IPR005467">
    <property type="entry name" value="His_kinase_dom"/>
</dbReference>
<dbReference type="InterPro" id="IPR011712">
    <property type="entry name" value="Sig_transdc_His_kin_sub3_dim/P"/>
</dbReference>
<keyword evidence="1" id="KW-0808">Transferase</keyword>
<dbReference type="Pfam" id="PF01590">
    <property type="entry name" value="GAF"/>
    <property type="match status" value="1"/>
</dbReference>
<keyword evidence="2" id="KW-0547">Nucleotide-binding</keyword>
<dbReference type="PANTHER" id="PTHR43642:SF1">
    <property type="entry name" value="HYBRID SIGNAL TRANSDUCTION HISTIDINE KINASE G"/>
    <property type="match status" value="1"/>
</dbReference>
<dbReference type="Gene3D" id="3.40.50.300">
    <property type="entry name" value="P-loop containing nucleotide triphosphate hydrolases"/>
    <property type="match status" value="1"/>
</dbReference>
<evidence type="ECO:0000259" key="7">
    <source>
        <dbReference type="PROSITE" id="PS50109"/>
    </source>
</evidence>
<keyword evidence="9" id="KW-1185">Reference proteome</keyword>
<evidence type="ECO:0000313" key="8">
    <source>
        <dbReference type="EMBL" id="MBD2864090.1"/>
    </source>
</evidence>
<dbReference type="PANTHER" id="PTHR43642">
    <property type="entry name" value="HYBRID SIGNAL TRANSDUCTION HISTIDINE KINASE G"/>
    <property type="match status" value="1"/>
</dbReference>
<dbReference type="Pfam" id="PF13191">
    <property type="entry name" value="AAA_16"/>
    <property type="match status" value="1"/>
</dbReference>
<comment type="caution">
    <text evidence="8">The sequence shown here is derived from an EMBL/GenBank/DDBJ whole genome shotgun (WGS) entry which is preliminary data.</text>
</comment>
<dbReference type="Gene3D" id="3.30.450.40">
    <property type="match status" value="1"/>
</dbReference>
<dbReference type="InterPro" id="IPR011009">
    <property type="entry name" value="Kinase-like_dom_sf"/>
</dbReference>
<name>A0A927CAH0_9BACL</name>
<keyword evidence="5" id="KW-0902">Two-component regulatory system</keyword>
<organism evidence="8 9">
    <name type="scientific">Paenibacillus oceani</name>
    <dbReference type="NCBI Taxonomy" id="2772510"/>
    <lineage>
        <taxon>Bacteria</taxon>
        <taxon>Bacillati</taxon>
        <taxon>Bacillota</taxon>
        <taxon>Bacilli</taxon>
        <taxon>Bacillales</taxon>
        <taxon>Paenibacillaceae</taxon>
        <taxon>Paenibacillus</taxon>
    </lineage>
</organism>
<reference evidence="8" key="1">
    <citation type="submission" date="2020-09" db="EMBL/GenBank/DDBJ databases">
        <title>A novel bacterium of genus Paenibacillus, isolated from South China Sea.</title>
        <authorList>
            <person name="Huang H."/>
            <person name="Mo K."/>
            <person name="Hu Y."/>
        </authorList>
    </citation>
    <scope>NUCLEOTIDE SEQUENCE</scope>
    <source>
        <strain evidence="8">IB182363</strain>
    </source>
</reference>
<dbReference type="SUPFAM" id="SSF55781">
    <property type="entry name" value="GAF domain-like"/>
    <property type="match status" value="1"/>
</dbReference>
<accession>A0A927CAH0</accession>
<dbReference type="Pfam" id="PF00069">
    <property type="entry name" value="Pkinase"/>
    <property type="match status" value="1"/>
</dbReference>
<dbReference type="InterPro" id="IPR036890">
    <property type="entry name" value="HATPase_C_sf"/>
</dbReference>
<evidence type="ECO:0000256" key="4">
    <source>
        <dbReference type="ARBA" id="ARBA00022840"/>
    </source>
</evidence>
<dbReference type="Gene3D" id="1.20.5.1930">
    <property type="match status" value="1"/>
</dbReference>
<dbReference type="SUPFAM" id="SSF55874">
    <property type="entry name" value="ATPase domain of HSP90 chaperone/DNA topoisomerase II/histidine kinase"/>
    <property type="match status" value="1"/>
</dbReference>
<dbReference type="SUPFAM" id="SSF52540">
    <property type="entry name" value="P-loop containing nucleoside triphosphate hydrolases"/>
    <property type="match status" value="1"/>
</dbReference>
<dbReference type="RefSeq" id="WP_190929711.1">
    <property type="nucleotide sequence ID" value="NZ_JACXJA010000026.1"/>
</dbReference>
<dbReference type="SMART" id="SM00065">
    <property type="entry name" value="GAF"/>
    <property type="match status" value="1"/>
</dbReference>
<dbReference type="EMBL" id="JACXJA010000026">
    <property type="protein sequence ID" value="MBD2864090.1"/>
    <property type="molecule type" value="Genomic_DNA"/>
</dbReference>
<dbReference type="InterPro" id="IPR027417">
    <property type="entry name" value="P-loop_NTPase"/>
</dbReference>
<dbReference type="Gene3D" id="1.10.510.10">
    <property type="entry name" value="Transferase(Phosphotransferase) domain 1"/>
    <property type="match status" value="1"/>
</dbReference>